<dbReference type="RefSeq" id="WP_119641880.1">
    <property type="nucleotide sequence ID" value="NZ_QXFJ01000030.1"/>
</dbReference>
<dbReference type="Pfam" id="PF00425">
    <property type="entry name" value="Chorismate_bind"/>
    <property type="match status" value="1"/>
</dbReference>
<evidence type="ECO:0000313" key="8">
    <source>
        <dbReference type="EMBL" id="TXK00606.1"/>
    </source>
</evidence>
<reference evidence="7 9" key="1">
    <citation type="submission" date="2018-08" db="EMBL/GenBank/DDBJ databases">
        <title>Proposal of Muricauda 72 sp.nov. and Muricauda NH166 sp.nov., isolated from seawater.</title>
        <authorList>
            <person name="Cheng H."/>
            <person name="Wu Y.-H."/>
            <person name="Guo L.-L."/>
            <person name="Xu X.-W."/>
        </authorList>
    </citation>
    <scope>NUCLEOTIDE SEQUENCE [LARGE SCALE GENOMIC DNA]</scope>
    <source>
        <strain evidence="7 9">NH166</strain>
    </source>
</reference>
<comment type="catalytic activity">
    <reaction evidence="1">
        <text>chorismate = isochorismate</text>
        <dbReference type="Rhea" id="RHEA:18985"/>
        <dbReference type="ChEBI" id="CHEBI:29748"/>
        <dbReference type="ChEBI" id="CHEBI:29780"/>
        <dbReference type="EC" id="5.4.4.2"/>
    </reaction>
</comment>
<dbReference type="AlphaFoldDB" id="A0A418N5J2"/>
<dbReference type="Proteomes" id="UP000284189">
    <property type="component" value="Unassembled WGS sequence"/>
</dbReference>
<dbReference type="InterPro" id="IPR005801">
    <property type="entry name" value="ADC_synthase"/>
</dbReference>
<protein>
    <recommendedName>
        <fullName evidence="3">isochorismate synthase</fullName>
        <ecNumber evidence="3">5.4.4.2</ecNumber>
    </recommendedName>
    <alternativeName>
        <fullName evidence="5">Isochorismate mutase</fullName>
    </alternativeName>
</protein>
<evidence type="ECO:0000256" key="1">
    <source>
        <dbReference type="ARBA" id="ARBA00000799"/>
    </source>
</evidence>
<evidence type="ECO:0000256" key="3">
    <source>
        <dbReference type="ARBA" id="ARBA00012824"/>
    </source>
</evidence>
<dbReference type="EMBL" id="VNWL01000029">
    <property type="protein sequence ID" value="TXK00606.1"/>
    <property type="molecule type" value="Genomic_DNA"/>
</dbReference>
<evidence type="ECO:0000313" key="7">
    <source>
        <dbReference type="EMBL" id="RIV69066.1"/>
    </source>
</evidence>
<keyword evidence="10" id="KW-1185">Reference proteome</keyword>
<dbReference type="SUPFAM" id="SSF56322">
    <property type="entry name" value="ADC synthase"/>
    <property type="match status" value="1"/>
</dbReference>
<feature type="domain" description="Chorismate-utilising enzyme C-terminal" evidence="6">
    <location>
        <begin position="85"/>
        <end position="330"/>
    </location>
</feature>
<name>A0A418N5J2_9FLAO</name>
<accession>A0A418N5J2</accession>
<evidence type="ECO:0000256" key="5">
    <source>
        <dbReference type="ARBA" id="ARBA00041564"/>
    </source>
</evidence>
<evidence type="ECO:0000259" key="6">
    <source>
        <dbReference type="Pfam" id="PF00425"/>
    </source>
</evidence>
<sequence>MGLGLEIGLPFVAFRKPNAQLLTAIFQSNANLNTTKDFEDSGFVFAPFSLEEGVVLIQPDEVFQTHAHFESEVRNKELVISEDGQKEHIHLVEKGIQAIQSGELKKVVLSRKIDRKISKNPIQILKDLLGNYPNAFCYFFHHPKVGAWCGATPETLVRTKDGQLKTMSLAATLPYEENKQPQWGAKEIEEQQMVSDHIKDSLGNLMENLIIEKAESIRAGKLWHLRSEVKGVPLPNTSLSEIINSLHPTPAVCGIPTKEAQDFILQNENYQRTFYTGFLGELNLWAPKETSLFVNLRCMELLGDHATIFVGGGITASSFPEQEWIETQNKSKTMLGIL</sequence>
<evidence type="ECO:0000256" key="2">
    <source>
        <dbReference type="ARBA" id="ARBA00005297"/>
    </source>
</evidence>
<dbReference type="EC" id="5.4.4.2" evidence="3"/>
<evidence type="ECO:0000256" key="4">
    <source>
        <dbReference type="ARBA" id="ARBA00023235"/>
    </source>
</evidence>
<dbReference type="Gene3D" id="3.60.120.10">
    <property type="entry name" value="Anthranilate synthase"/>
    <property type="match status" value="1"/>
</dbReference>
<dbReference type="InterPro" id="IPR004561">
    <property type="entry name" value="IsoChor_synthase"/>
</dbReference>
<organism evidence="7 9">
    <name type="scientific">Flagellimonas aequoris</name>
    <dbReference type="NCBI Taxonomy" id="2306997"/>
    <lineage>
        <taxon>Bacteria</taxon>
        <taxon>Pseudomonadati</taxon>
        <taxon>Bacteroidota</taxon>
        <taxon>Flavobacteriia</taxon>
        <taxon>Flavobacteriales</taxon>
        <taxon>Flavobacteriaceae</taxon>
        <taxon>Flagellimonas</taxon>
    </lineage>
</organism>
<dbReference type="PANTHER" id="PTHR42839:SF2">
    <property type="entry name" value="ISOCHORISMATE SYNTHASE ENTC"/>
    <property type="match status" value="1"/>
</dbReference>
<dbReference type="GO" id="GO:0008909">
    <property type="term" value="F:isochorismate synthase activity"/>
    <property type="evidence" value="ECO:0007669"/>
    <property type="project" value="UniProtKB-EC"/>
</dbReference>
<gene>
    <name evidence="7" type="ORF">D2U88_17175</name>
    <name evidence="8" type="ORF">FQ019_16975</name>
</gene>
<dbReference type="NCBIfam" id="TIGR00543">
    <property type="entry name" value="isochor_syn"/>
    <property type="match status" value="1"/>
</dbReference>
<dbReference type="EMBL" id="QXFJ01000030">
    <property type="protein sequence ID" value="RIV69066.1"/>
    <property type="molecule type" value="Genomic_DNA"/>
</dbReference>
<comment type="similarity">
    <text evidence="2">Belongs to the isochorismate synthase family.</text>
</comment>
<dbReference type="Proteomes" id="UP000321528">
    <property type="component" value="Unassembled WGS sequence"/>
</dbReference>
<dbReference type="InterPro" id="IPR015890">
    <property type="entry name" value="Chorismate_C"/>
</dbReference>
<proteinExistence type="inferred from homology"/>
<comment type="caution">
    <text evidence="7">The sequence shown here is derived from an EMBL/GenBank/DDBJ whole genome shotgun (WGS) entry which is preliminary data.</text>
</comment>
<evidence type="ECO:0000313" key="10">
    <source>
        <dbReference type="Proteomes" id="UP000321528"/>
    </source>
</evidence>
<keyword evidence="4 7" id="KW-0413">Isomerase</keyword>
<evidence type="ECO:0000313" key="9">
    <source>
        <dbReference type="Proteomes" id="UP000284189"/>
    </source>
</evidence>
<reference evidence="8 10" key="2">
    <citation type="submission" date="2019-07" db="EMBL/GenBank/DDBJ databases">
        <title>Draft genome of two Muricauda strains isolated from deep sea.</title>
        <authorList>
            <person name="Sun C."/>
        </authorList>
    </citation>
    <scope>NUCLEOTIDE SEQUENCE [LARGE SCALE GENOMIC DNA]</scope>
    <source>
        <strain evidence="8 10">NH166</strain>
    </source>
</reference>
<dbReference type="PANTHER" id="PTHR42839">
    <property type="entry name" value="ISOCHORISMATE SYNTHASE ENTC"/>
    <property type="match status" value="1"/>
</dbReference>
<dbReference type="OrthoDB" id="9806579at2"/>